<organism evidence="3 4">
    <name type="scientific">Nocardia cyriacigeorgica</name>
    <dbReference type="NCBI Taxonomy" id="135487"/>
    <lineage>
        <taxon>Bacteria</taxon>
        <taxon>Bacillati</taxon>
        <taxon>Actinomycetota</taxon>
        <taxon>Actinomycetes</taxon>
        <taxon>Mycobacteriales</taxon>
        <taxon>Nocardiaceae</taxon>
        <taxon>Nocardia</taxon>
    </lineage>
</organism>
<dbReference type="Gene3D" id="3.40.50.980">
    <property type="match status" value="1"/>
</dbReference>
<dbReference type="GO" id="GO:0043041">
    <property type="term" value="P:amino acid activation for nonribosomal peptide biosynthetic process"/>
    <property type="evidence" value="ECO:0007669"/>
    <property type="project" value="TreeGrafter"/>
</dbReference>
<reference evidence="3 4" key="1">
    <citation type="submission" date="2019-05" db="EMBL/GenBank/DDBJ databases">
        <title>Genomes sequences of two Nocardia cyriacigeorgica environmental isolates, type strains Nocardia asteroides ATCC 19247 and Nocardia cyriacigeorgica DSM 44484.</title>
        <authorList>
            <person name="Vautrin F."/>
            <person name="Bergeron E."/>
            <person name="Dubost A."/>
            <person name="Abrouk D."/>
            <person name="Rodriguez Nava V."/>
            <person name="Pujic P."/>
        </authorList>
    </citation>
    <scope>NUCLEOTIDE SEQUENCE [LARGE SCALE GENOMIC DNA]</scope>
    <source>
        <strain evidence="3 4">EML 446</strain>
    </source>
</reference>
<dbReference type="Proteomes" id="UP000306378">
    <property type="component" value="Unassembled WGS sequence"/>
</dbReference>
<dbReference type="Gene3D" id="3.30.559.30">
    <property type="entry name" value="Nonribosomal peptide synthetase, condensation domain"/>
    <property type="match status" value="1"/>
</dbReference>
<dbReference type="SUPFAM" id="SSF56801">
    <property type="entry name" value="Acetyl-CoA synthetase-like"/>
    <property type="match status" value="1"/>
</dbReference>
<feature type="compositionally biased region" description="Basic and acidic residues" evidence="1">
    <location>
        <begin position="16"/>
        <end position="45"/>
    </location>
</feature>
<evidence type="ECO:0000313" key="3">
    <source>
        <dbReference type="EMBL" id="TLF82475.1"/>
    </source>
</evidence>
<name>A0A5R8P0C9_9NOCA</name>
<dbReference type="AlphaFoldDB" id="A0A5R8P0C9"/>
<protein>
    <recommendedName>
        <fullName evidence="2">AMP-dependent synthetase/ligase domain-containing protein</fullName>
    </recommendedName>
</protein>
<evidence type="ECO:0000256" key="1">
    <source>
        <dbReference type="SAM" id="MobiDB-lite"/>
    </source>
</evidence>
<feature type="region of interest" description="Disordered" evidence="1">
    <location>
        <begin position="1"/>
        <end position="45"/>
    </location>
</feature>
<sequence>MSTITNDAGSSRPHRSGVDRSVTDLLRRRAPSEPRRITARSHREPTRLEGWAADRRGFAALPDEHAVTFGLAAELRRRLGATTEARGLPEFVLYPAAVAALAHALGSGTDLIIEVPAAGSVDPDPAGRTADPWPLRTDLADDPTLIEVLDRVGESVPEAFRAPGRPVVSGHAPAEAVPRVVIRGADGLGRAGFADNLYPAARATGQAAAGALSVGFTPDADGAVEVSVSADAGRYESATVAMFARYLRNVLEQFADAPTRRVSELRLMTSAERERVLGEWSTGVDPSDLRGLANVLRHGRAVPGLRMAVRHGSAELTYEELFQRLGAATAGAAGESEVDRLIAQLVALMPHAAVSAPADSSARADTGRRLADPAPTVGLGGLTVPMAALVAAIADRRCVAADRRRADTDPARRRADVRLFALDPEDPQLVVDLLAALTDGATLVLATAVQRTDPAALAEVIAEHAVTQVIAPPHLLAGLAARDVRLPTVQRWDVAGIGWPAELSDWLWELAPDSVATCAYRVPGYLGAAARGSLREAGRVRPVPGAKILLLDQRLRPVAPGVLGDVYVGGIALAAESARADRDGAFIDDPFEPGRHLFRSGDTARWTADGRLAFTRG</sequence>
<evidence type="ECO:0000259" key="2">
    <source>
        <dbReference type="Pfam" id="PF00501"/>
    </source>
</evidence>
<dbReference type="GO" id="GO:0005829">
    <property type="term" value="C:cytosol"/>
    <property type="evidence" value="ECO:0007669"/>
    <property type="project" value="TreeGrafter"/>
</dbReference>
<dbReference type="Gene3D" id="2.30.38.10">
    <property type="entry name" value="Luciferase, Domain 3"/>
    <property type="match status" value="1"/>
</dbReference>
<comment type="caution">
    <text evidence="3">The sequence shown here is derived from an EMBL/GenBank/DDBJ whole genome shotgun (WGS) entry which is preliminary data.</text>
</comment>
<gene>
    <name evidence="3" type="ORF">FEK34_01660</name>
</gene>
<proteinExistence type="predicted"/>
<dbReference type="EMBL" id="VBUT01000001">
    <property type="protein sequence ID" value="TLF82475.1"/>
    <property type="molecule type" value="Genomic_DNA"/>
</dbReference>
<dbReference type="RefSeq" id="WP_138446087.1">
    <property type="nucleotide sequence ID" value="NZ_VBUT01000001.1"/>
</dbReference>
<dbReference type="PANTHER" id="PTHR45527:SF1">
    <property type="entry name" value="FATTY ACID SYNTHASE"/>
    <property type="match status" value="1"/>
</dbReference>
<feature type="domain" description="AMP-dependent synthetase/ligase" evidence="2">
    <location>
        <begin position="430"/>
        <end position="574"/>
    </location>
</feature>
<dbReference type="InterPro" id="IPR000873">
    <property type="entry name" value="AMP-dep_synth/lig_dom"/>
</dbReference>
<dbReference type="GO" id="GO:0031177">
    <property type="term" value="F:phosphopantetheine binding"/>
    <property type="evidence" value="ECO:0007669"/>
    <property type="project" value="TreeGrafter"/>
</dbReference>
<dbReference type="Pfam" id="PF00501">
    <property type="entry name" value="AMP-binding"/>
    <property type="match status" value="1"/>
</dbReference>
<dbReference type="PANTHER" id="PTHR45527">
    <property type="entry name" value="NONRIBOSOMAL PEPTIDE SYNTHETASE"/>
    <property type="match status" value="1"/>
</dbReference>
<evidence type="ECO:0000313" key="4">
    <source>
        <dbReference type="Proteomes" id="UP000306378"/>
    </source>
</evidence>
<dbReference type="SUPFAM" id="SSF52777">
    <property type="entry name" value="CoA-dependent acyltransferases"/>
    <property type="match status" value="1"/>
</dbReference>
<accession>A0A5R8P0C9</accession>
<dbReference type="GO" id="GO:0044550">
    <property type="term" value="P:secondary metabolite biosynthetic process"/>
    <property type="evidence" value="ECO:0007669"/>
    <property type="project" value="TreeGrafter"/>
</dbReference>